<comment type="subcellular location">
    <subcellularLocation>
        <location evidence="1">Cell membrane</location>
        <topology evidence="1">Multi-pass membrane protein</topology>
    </subcellularLocation>
</comment>
<sequence length="485" mass="50764">MDDRTRWRAFAVAVSVASLTILDLSKVNVGVPAIEDAFGAGPTEIQIIIAGYILAFGVVLVPAGRYGDQHSRRRMFLFGLVVFLIASLLCAVAPTVEVLAGSRILQGVAAGLLMPQVLGLIQQLFQGPARGRAFGVFGAVIGLSTAFGPTLGGLFVDLGGDDLGWRLIFWMNVPLVIGLFPFAYKLLPRTQPASSGSRDLDLVGTALLGVAVLSLMLPFVLTTGGPDDDPARWAWLAVFALSGAAFVWWERRYARSGRSAIVDFALFRVTSYRNGTLLAVAYFAAMPAMFLTLTLFLQLGQGLAAVFAGMVTIPFALMMALSSFYSGRVVERYGRGLVVTGLAIVFVGFGLVLVSVLVLPAAAVPWAVAIAMGIAGTGGGAVIAPNQTLALADIPVTSGGVAGSIQQVGQRVGTAVGLAAATAAFYVTVYAETGTETEIVVYQDAYLHAALVILGFIAIALAFALADLRARSVGAMHTLQDARTT</sequence>
<accession>A0A9E5JL93</accession>
<keyword evidence="3 5" id="KW-1133">Transmembrane helix</keyword>
<feature type="transmembrane region" description="Helical" evidence="5">
    <location>
        <begin position="412"/>
        <end position="433"/>
    </location>
</feature>
<feature type="transmembrane region" description="Helical" evidence="5">
    <location>
        <begin position="75"/>
        <end position="94"/>
    </location>
</feature>
<gene>
    <name evidence="7" type="ORF">FK219_000120</name>
</gene>
<evidence type="ECO:0000256" key="3">
    <source>
        <dbReference type="ARBA" id="ARBA00022989"/>
    </source>
</evidence>
<evidence type="ECO:0000313" key="8">
    <source>
        <dbReference type="Proteomes" id="UP000818266"/>
    </source>
</evidence>
<dbReference type="PROSITE" id="PS50850">
    <property type="entry name" value="MFS"/>
    <property type="match status" value="1"/>
</dbReference>
<feature type="transmembrane region" description="Helical" evidence="5">
    <location>
        <begin position="45"/>
        <end position="63"/>
    </location>
</feature>
<dbReference type="GO" id="GO:0005886">
    <property type="term" value="C:plasma membrane"/>
    <property type="evidence" value="ECO:0007669"/>
    <property type="project" value="UniProtKB-SubCell"/>
</dbReference>
<feature type="transmembrane region" description="Helical" evidence="5">
    <location>
        <begin position="133"/>
        <end position="155"/>
    </location>
</feature>
<dbReference type="InterPro" id="IPR020846">
    <property type="entry name" value="MFS_dom"/>
</dbReference>
<evidence type="ECO:0000313" key="7">
    <source>
        <dbReference type="EMBL" id="NHF61659.1"/>
    </source>
</evidence>
<feature type="transmembrane region" description="Helical" evidence="5">
    <location>
        <begin position="337"/>
        <end position="358"/>
    </location>
</feature>
<keyword evidence="8" id="KW-1185">Reference proteome</keyword>
<dbReference type="CDD" id="cd17321">
    <property type="entry name" value="MFS_MMR_MDR_like"/>
    <property type="match status" value="1"/>
</dbReference>
<proteinExistence type="predicted"/>
<dbReference type="AlphaFoldDB" id="A0A9E5JL93"/>
<feature type="transmembrane region" description="Helical" evidence="5">
    <location>
        <begin position="303"/>
        <end position="325"/>
    </location>
</feature>
<evidence type="ECO:0000256" key="2">
    <source>
        <dbReference type="ARBA" id="ARBA00022692"/>
    </source>
</evidence>
<feature type="transmembrane region" description="Helical" evidence="5">
    <location>
        <begin position="7"/>
        <end position="25"/>
    </location>
</feature>
<dbReference type="EMBL" id="VIKT02000001">
    <property type="protein sequence ID" value="NHF61659.1"/>
    <property type="molecule type" value="Genomic_DNA"/>
</dbReference>
<keyword evidence="2 5" id="KW-0812">Transmembrane</keyword>
<evidence type="ECO:0000256" key="5">
    <source>
        <dbReference type="SAM" id="Phobius"/>
    </source>
</evidence>
<dbReference type="Gene3D" id="1.20.1250.20">
    <property type="entry name" value="MFS general substrate transporter like domains"/>
    <property type="match status" value="1"/>
</dbReference>
<dbReference type="OrthoDB" id="7375466at2"/>
<feature type="transmembrane region" description="Helical" evidence="5">
    <location>
        <begin position="167"/>
        <end position="187"/>
    </location>
</feature>
<feature type="transmembrane region" description="Helical" evidence="5">
    <location>
        <begin position="364"/>
        <end position="384"/>
    </location>
</feature>
<organism evidence="7 8">
    <name type="scientific">Microcella pacifica</name>
    <dbReference type="NCBI Taxonomy" id="2591847"/>
    <lineage>
        <taxon>Bacteria</taxon>
        <taxon>Bacillati</taxon>
        <taxon>Actinomycetota</taxon>
        <taxon>Actinomycetes</taxon>
        <taxon>Micrococcales</taxon>
        <taxon>Microbacteriaceae</taxon>
        <taxon>Microcella</taxon>
    </lineage>
</organism>
<dbReference type="SUPFAM" id="SSF103473">
    <property type="entry name" value="MFS general substrate transporter"/>
    <property type="match status" value="1"/>
</dbReference>
<reference evidence="7 8" key="2">
    <citation type="submission" date="2020-03" db="EMBL/GenBank/DDBJ databases">
        <title>Chryseoglobus sp. isolated from a deep-sea seamount.</title>
        <authorList>
            <person name="Zhang D.-C."/>
        </authorList>
    </citation>
    <scope>NUCLEOTIDE SEQUENCE [LARGE SCALE GENOMIC DNA]</scope>
    <source>
        <strain evidence="7 8">KN1116</strain>
    </source>
</reference>
<feature type="transmembrane region" description="Helical" evidence="5">
    <location>
        <begin position="100"/>
        <end position="121"/>
    </location>
</feature>
<dbReference type="PANTHER" id="PTHR42718">
    <property type="entry name" value="MAJOR FACILITATOR SUPERFAMILY MULTIDRUG TRANSPORTER MFSC"/>
    <property type="match status" value="1"/>
</dbReference>
<feature type="transmembrane region" description="Helical" evidence="5">
    <location>
        <begin position="445"/>
        <end position="466"/>
    </location>
</feature>
<name>A0A9E5JL93_9MICO</name>
<protein>
    <submittedName>
        <fullName evidence="7">MFS transporter</fullName>
    </submittedName>
</protein>
<reference evidence="7 8" key="1">
    <citation type="submission" date="2019-06" db="EMBL/GenBank/DDBJ databases">
        <authorList>
            <person name="De-Chao Zhang Q."/>
        </authorList>
    </citation>
    <scope>NUCLEOTIDE SEQUENCE [LARGE SCALE GENOMIC DNA]</scope>
    <source>
        <strain evidence="7 8">KN1116</strain>
    </source>
</reference>
<feature type="transmembrane region" description="Helical" evidence="5">
    <location>
        <begin position="199"/>
        <end position="221"/>
    </location>
</feature>
<feature type="transmembrane region" description="Helical" evidence="5">
    <location>
        <begin position="233"/>
        <end position="249"/>
    </location>
</feature>
<dbReference type="InterPro" id="IPR011701">
    <property type="entry name" value="MFS"/>
</dbReference>
<dbReference type="GO" id="GO:0022857">
    <property type="term" value="F:transmembrane transporter activity"/>
    <property type="evidence" value="ECO:0007669"/>
    <property type="project" value="InterPro"/>
</dbReference>
<evidence type="ECO:0000256" key="1">
    <source>
        <dbReference type="ARBA" id="ARBA00004651"/>
    </source>
</evidence>
<feature type="domain" description="Major facilitator superfamily (MFS) profile" evidence="6">
    <location>
        <begin position="9"/>
        <end position="467"/>
    </location>
</feature>
<feature type="transmembrane region" description="Helical" evidence="5">
    <location>
        <begin position="277"/>
        <end position="297"/>
    </location>
</feature>
<dbReference type="PANTHER" id="PTHR42718:SF39">
    <property type="entry name" value="ACTINORHODIN TRANSPORTER-RELATED"/>
    <property type="match status" value="1"/>
</dbReference>
<dbReference type="Pfam" id="PF07690">
    <property type="entry name" value="MFS_1"/>
    <property type="match status" value="1"/>
</dbReference>
<keyword evidence="4 5" id="KW-0472">Membrane</keyword>
<dbReference type="PRINTS" id="PR01036">
    <property type="entry name" value="TCRTETB"/>
</dbReference>
<dbReference type="Proteomes" id="UP000818266">
    <property type="component" value="Unassembled WGS sequence"/>
</dbReference>
<comment type="caution">
    <text evidence="7">The sequence shown here is derived from an EMBL/GenBank/DDBJ whole genome shotgun (WGS) entry which is preliminary data.</text>
</comment>
<evidence type="ECO:0000259" key="6">
    <source>
        <dbReference type="PROSITE" id="PS50850"/>
    </source>
</evidence>
<dbReference type="Gene3D" id="1.20.1720.10">
    <property type="entry name" value="Multidrug resistance protein D"/>
    <property type="match status" value="1"/>
</dbReference>
<evidence type="ECO:0000256" key="4">
    <source>
        <dbReference type="ARBA" id="ARBA00023136"/>
    </source>
</evidence>
<dbReference type="InterPro" id="IPR036259">
    <property type="entry name" value="MFS_trans_sf"/>
</dbReference>